<protein>
    <submittedName>
        <fullName evidence="2">Uncharacterized protein</fullName>
    </submittedName>
</protein>
<dbReference type="Proteomes" id="UP001159641">
    <property type="component" value="Unassembled WGS sequence"/>
</dbReference>
<name>A0AB34HRD9_ESCRO</name>
<feature type="region of interest" description="Disordered" evidence="1">
    <location>
        <begin position="192"/>
        <end position="232"/>
    </location>
</feature>
<proteinExistence type="predicted"/>
<evidence type="ECO:0000313" key="3">
    <source>
        <dbReference type="Proteomes" id="UP001159641"/>
    </source>
</evidence>
<accession>A0AB34HRD9</accession>
<dbReference type="AlphaFoldDB" id="A0AB34HRD9"/>
<sequence length="232" mass="24638">MFSSFEKSRRPCCGDRDAGGASTALGSFLEHPRPCGSRGCVGLHEGCTDPRGTDHNVCKKPARKTTGSGKMKLYSWCHRLTLASWEAPGKAARLTPTSPAPRSGTPKSGTLDSGPGREPPTWRRHPVSRPPAGQEVSSEFWGGLSRGCPLLVLTGGDLQEEREWKGAVQGPPFPEDSGSSGRCEWTRALVSSRGACGSEGPRQGVGAPGDAERDATVAITGSSRAEEERWPR</sequence>
<keyword evidence="3" id="KW-1185">Reference proteome</keyword>
<evidence type="ECO:0000313" key="2">
    <source>
        <dbReference type="EMBL" id="KAJ8793626.1"/>
    </source>
</evidence>
<reference evidence="2 3" key="1">
    <citation type="submission" date="2022-11" db="EMBL/GenBank/DDBJ databases">
        <title>Whole genome sequence of Eschrichtius robustus ER-17-0199.</title>
        <authorList>
            <person name="Bruniche-Olsen A."/>
            <person name="Black A.N."/>
            <person name="Fields C.J."/>
            <person name="Walden K."/>
            <person name="Dewoody J.A."/>
        </authorList>
    </citation>
    <scope>NUCLEOTIDE SEQUENCE [LARGE SCALE GENOMIC DNA]</scope>
    <source>
        <strain evidence="2">ER-17-0199</strain>
        <tissue evidence="2">Blubber</tissue>
    </source>
</reference>
<organism evidence="2 3">
    <name type="scientific">Eschrichtius robustus</name>
    <name type="common">California gray whale</name>
    <name type="synonym">Eschrichtius gibbosus</name>
    <dbReference type="NCBI Taxonomy" id="9764"/>
    <lineage>
        <taxon>Eukaryota</taxon>
        <taxon>Metazoa</taxon>
        <taxon>Chordata</taxon>
        <taxon>Craniata</taxon>
        <taxon>Vertebrata</taxon>
        <taxon>Euteleostomi</taxon>
        <taxon>Mammalia</taxon>
        <taxon>Eutheria</taxon>
        <taxon>Laurasiatheria</taxon>
        <taxon>Artiodactyla</taxon>
        <taxon>Whippomorpha</taxon>
        <taxon>Cetacea</taxon>
        <taxon>Mysticeti</taxon>
        <taxon>Eschrichtiidae</taxon>
        <taxon>Eschrichtius</taxon>
    </lineage>
</organism>
<comment type="caution">
    <text evidence="2">The sequence shown here is derived from an EMBL/GenBank/DDBJ whole genome shotgun (WGS) entry which is preliminary data.</text>
</comment>
<evidence type="ECO:0000256" key="1">
    <source>
        <dbReference type="SAM" id="MobiDB-lite"/>
    </source>
</evidence>
<dbReference type="EMBL" id="JAIQCJ010000963">
    <property type="protein sequence ID" value="KAJ8793626.1"/>
    <property type="molecule type" value="Genomic_DNA"/>
</dbReference>
<feature type="region of interest" description="Disordered" evidence="1">
    <location>
        <begin position="163"/>
        <end position="182"/>
    </location>
</feature>
<gene>
    <name evidence="2" type="ORF">J1605_003634</name>
</gene>
<feature type="region of interest" description="Disordered" evidence="1">
    <location>
        <begin position="88"/>
        <end position="138"/>
    </location>
</feature>